<evidence type="ECO:0000313" key="1">
    <source>
        <dbReference type="EMBL" id="CAB4806403.1"/>
    </source>
</evidence>
<dbReference type="AlphaFoldDB" id="A0A6J6YDX5"/>
<dbReference type="EMBL" id="CAFBON010000025">
    <property type="protein sequence ID" value="CAB4978535.1"/>
    <property type="molecule type" value="Genomic_DNA"/>
</dbReference>
<name>A0A6J6YDX5_9ZZZZ</name>
<organism evidence="1">
    <name type="scientific">freshwater metagenome</name>
    <dbReference type="NCBI Taxonomy" id="449393"/>
    <lineage>
        <taxon>unclassified sequences</taxon>
        <taxon>metagenomes</taxon>
        <taxon>ecological metagenomes</taxon>
    </lineage>
</organism>
<sequence length="72" mass="7723">MYDEATDEWVLIGTNGLSMVQKYAKHGIKASRASEWCSTTCASPVVACSVATGTRLRTPRSAGIGARRSSSW</sequence>
<dbReference type="EMBL" id="CAFAAJ010000074">
    <property type="protein sequence ID" value="CAB4806403.1"/>
    <property type="molecule type" value="Genomic_DNA"/>
</dbReference>
<evidence type="ECO:0000313" key="2">
    <source>
        <dbReference type="EMBL" id="CAB4978535.1"/>
    </source>
</evidence>
<accession>A0A6J6YDX5</accession>
<reference evidence="1" key="1">
    <citation type="submission" date="2020-05" db="EMBL/GenBank/DDBJ databases">
        <authorList>
            <person name="Chiriac C."/>
            <person name="Salcher M."/>
            <person name="Ghai R."/>
            <person name="Kavagutti S V."/>
        </authorList>
    </citation>
    <scope>NUCLEOTIDE SEQUENCE</scope>
</reference>
<protein>
    <submittedName>
        <fullName evidence="1">Unannotated protein</fullName>
    </submittedName>
</protein>
<gene>
    <name evidence="1" type="ORF">UFOPK3001_01276</name>
    <name evidence="2" type="ORF">UFOPK3954_00397</name>
</gene>
<proteinExistence type="predicted"/>